<evidence type="ECO:0000313" key="1">
    <source>
        <dbReference type="EMBL" id="GFY56900.1"/>
    </source>
</evidence>
<accession>A0A8X6XNE2</accession>
<keyword evidence="2" id="KW-1185">Reference proteome</keyword>
<evidence type="ECO:0000313" key="2">
    <source>
        <dbReference type="Proteomes" id="UP000886998"/>
    </source>
</evidence>
<dbReference type="EMBL" id="BMAV01011191">
    <property type="protein sequence ID" value="GFY56900.1"/>
    <property type="molecule type" value="Genomic_DNA"/>
</dbReference>
<dbReference type="Gene3D" id="3.30.420.10">
    <property type="entry name" value="Ribonuclease H-like superfamily/Ribonuclease H"/>
    <property type="match status" value="1"/>
</dbReference>
<dbReference type="InterPro" id="IPR036397">
    <property type="entry name" value="RNaseH_sf"/>
</dbReference>
<dbReference type="Proteomes" id="UP000886998">
    <property type="component" value="Unassembled WGS sequence"/>
</dbReference>
<sequence>MPETDCSRRRHAMAKLQKLEVLRGGYKKLLAYQKLIKDESGFEQLQSLLWVKAHNNNLYNDYADFYAKQAVYYGEVFSVPAPRSFLSSSVNKFILESWTSSWNDCNTRLRVKRFFNIPN</sequence>
<dbReference type="InterPro" id="IPR012337">
    <property type="entry name" value="RNaseH-like_sf"/>
</dbReference>
<comment type="caution">
    <text evidence="1">The sequence shown here is derived from an EMBL/GenBank/DDBJ whole genome shotgun (WGS) entry which is preliminary data.</text>
</comment>
<gene>
    <name evidence="1" type="ORF">TNIN_354201</name>
</gene>
<dbReference type="OrthoDB" id="6772408at2759"/>
<proteinExistence type="predicted"/>
<protein>
    <submittedName>
        <fullName evidence="1">Uncharacterized protein</fullName>
    </submittedName>
</protein>
<dbReference type="SUPFAM" id="SSF53098">
    <property type="entry name" value="Ribonuclease H-like"/>
    <property type="match status" value="1"/>
</dbReference>
<name>A0A8X6XNE2_9ARAC</name>
<dbReference type="AlphaFoldDB" id="A0A8X6XNE2"/>
<reference evidence="1" key="1">
    <citation type="submission" date="2020-08" db="EMBL/GenBank/DDBJ databases">
        <title>Multicomponent nature underlies the extraordinary mechanical properties of spider dragline silk.</title>
        <authorList>
            <person name="Kono N."/>
            <person name="Nakamura H."/>
            <person name="Mori M."/>
            <person name="Yoshida Y."/>
            <person name="Ohtoshi R."/>
            <person name="Malay A.D."/>
            <person name="Moran D.A.P."/>
            <person name="Tomita M."/>
            <person name="Numata K."/>
            <person name="Arakawa K."/>
        </authorList>
    </citation>
    <scope>NUCLEOTIDE SEQUENCE</scope>
</reference>
<dbReference type="GO" id="GO:0003676">
    <property type="term" value="F:nucleic acid binding"/>
    <property type="evidence" value="ECO:0007669"/>
    <property type="project" value="InterPro"/>
</dbReference>
<organism evidence="1 2">
    <name type="scientific">Trichonephila inaurata madagascariensis</name>
    <dbReference type="NCBI Taxonomy" id="2747483"/>
    <lineage>
        <taxon>Eukaryota</taxon>
        <taxon>Metazoa</taxon>
        <taxon>Ecdysozoa</taxon>
        <taxon>Arthropoda</taxon>
        <taxon>Chelicerata</taxon>
        <taxon>Arachnida</taxon>
        <taxon>Araneae</taxon>
        <taxon>Araneomorphae</taxon>
        <taxon>Entelegynae</taxon>
        <taxon>Araneoidea</taxon>
        <taxon>Nephilidae</taxon>
        <taxon>Trichonephila</taxon>
        <taxon>Trichonephila inaurata</taxon>
    </lineage>
</organism>